<evidence type="ECO:0000256" key="1">
    <source>
        <dbReference type="SAM" id="SignalP"/>
    </source>
</evidence>
<evidence type="ECO:0008006" key="4">
    <source>
        <dbReference type="Google" id="ProtNLM"/>
    </source>
</evidence>
<dbReference type="Proteomes" id="UP000179047">
    <property type="component" value="Unassembled WGS sequence"/>
</dbReference>
<name>A0A1F8GTY7_9BACT</name>
<keyword evidence="1" id="KW-0732">Signal</keyword>
<dbReference type="EMBL" id="MGKP01000012">
    <property type="protein sequence ID" value="OGN28761.1"/>
    <property type="molecule type" value="Genomic_DNA"/>
</dbReference>
<accession>A0A1F8GTY7</accession>
<feature type="signal peptide" evidence="1">
    <location>
        <begin position="1"/>
        <end position="26"/>
    </location>
</feature>
<reference evidence="2 3" key="1">
    <citation type="journal article" date="2016" name="Nat. Commun.">
        <title>Thousands of microbial genomes shed light on interconnected biogeochemical processes in an aquifer system.</title>
        <authorList>
            <person name="Anantharaman K."/>
            <person name="Brown C.T."/>
            <person name="Hug L.A."/>
            <person name="Sharon I."/>
            <person name="Castelle C.J."/>
            <person name="Probst A.J."/>
            <person name="Thomas B.C."/>
            <person name="Singh A."/>
            <person name="Wilkins M.J."/>
            <person name="Karaoz U."/>
            <person name="Brodie E.L."/>
            <person name="Williams K.H."/>
            <person name="Hubbard S.S."/>
            <person name="Banfield J.F."/>
        </authorList>
    </citation>
    <scope>NUCLEOTIDE SEQUENCE [LARGE SCALE GENOMIC DNA]</scope>
</reference>
<organism evidence="2 3">
    <name type="scientific">Candidatus Yanofskybacteria bacterium RIFCSPLOWO2_01_FULL_49_25</name>
    <dbReference type="NCBI Taxonomy" id="1802701"/>
    <lineage>
        <taxon>Bacteria</taxon>
        <taxon>Candidatus Yanofskyibacteriota</taxon>
    </lineage>
</organism>
<dbReference type="AlphaFoldDB" id="A0A1F8GTY7"/>
<gene>
    <name evidence="2" type="ORF">A3A33_03190</name>
</gene>
<protein>
    <recommendedName>
        <fullName evidence="4">Water stress and hypersensitive response domain-containing protein</fullName>
    </recommendedName>
</protein>
<dbReference type="STRING" id="1802701.A3A33_03190"/>
<proteinExistence type="predicted"/>
<dbReference type="PROSITE" id="PS51257">
    <property type="entry name" value="PROKAR_LIPOPROTEIN"/>
    <property type="match status" value="1"/>
</dbReference>
<evidence type="ECO:0000313" key="2">
    <source>
        <dbReference type="EMBL" id="OGN28761.1"/>
    </source>
</evidence>
<sequence length="157" mass="17009">MKMKNLRLVLTLVTLGLGACSTPTGPDEVTFQVVNPSNIRVTSIVAKGVEIFGIKVSFSTSKNQLAAELSFDGIVIATSQKSSDGAEFQTRIVLDPGPHILGIRMLDGMRRLDAGPGYRMEVKTSPSVNWLIREIDTGRRVKIQAGELVLSVPVDEK</sequence>
<evidence type="ECO:0000313" key="3">
    <source>
        <dbReference type="Proteomes" id="UP000179047"/>
    </source>
</evidence>
<feature type="chain" id="PRO_5009535678" description="Water stress and hypersensitive response domain-containing protein" evidence="1">
    <location>
        <begin position="27"/>
        <end position="157"/>
    </location>
</feature>
<comment type="caution">
    <text evidence="2">The sequence shown here is derived from an EMBL/GenBank/DDBJ whole genome shotgun (WGS) entry which is preliminary data.</text>
</comment>